<dbReference type="NCBIfam" id="NF041751">
    <property type="entry name" value="sbcc_Staph"/>
    <property type="match status" value="1"/>
</dbReference>
<dbReference type="OrthoDB" id="9795626at2"/>
<dbReference type="SUPFAM" id="SSF52540">
    <property type="entry name" value="P-loop containing nucleoside triphosphate hydrolases"/>
    <property type="match status" value="1"/>
</dbReference>
<evidence type="ECO:0000259" key="14">
    <source>
        <dbReference type="Pfam" id="PF13476"/>
    </source>
</evidence>
<evidence type="ECO:0000256" key="7">
    <source>
        <dbReference type="ARBA" id="ARBA00022759"/>
    </source>
</evidence>
<feature type="coiled-coil region" evidence="13">
    <location>
        <begin position="807"/>
        <end position="841"/>
    </location>
</feature>
<proteinExistence type="inferred from homology"/>
<dbReference type="GO" id="GO:0016887">
    <property type="term" value="F:ATP hydrolysis activity"/>
    <property type="evidence" value="ECO:0007669"/>
    <property type="project" value="InterPro"/>
</dbReference>
<evidence type="ECO:0000256" key="11">
    <source>
        <dbReference type="ARBA" id="ARBA00023054"/>
    </source>
</evidence>
<dbReference type="Proteomes" id="UP000240400">
    <property type="component" value="Unassembled WGS sequence"/>
</dbReference>
<dbReference type="RefSeq" id="WP_107644323.1">
    <property type="nucleotide sequence ID" value="NZ_PZHR01000047.1"/>
</dbReference>
<feature type="domain" description="Rad50/SbcC-type AAA" evidence="14">
    <location>
        <begin position="6"/>
        <end position="209"/>
    </location>
</feature>
<organism evidence="15 16">
    <name type="scientific">Staphylococcus nepalensis</name>
    <dbReference type="NCBI Taxonomy" id="214473"/>
    <lineage>
        <taxon>Bacteria</taxon>
        <taxon>Bacillati</taxon>
        <taxon>Bacillota</taxon>
        <taxon>Bacilli</taxon>
        <taxon>Bacillales</taxon>
        <taxon>Staphylococcaceae</taxon>
        <taxon>Staphylococcus</taxon>
    </lineage>
</organism>
<dbReference type="InterPro" id="IPR038729">
    <property type="entry name" value="Rad50/SbcC_AAA"/>
</dbReference>
<keyword evidence="6" id="KW-0547">Nucleotide-binding</keyword>
<comment type="subunit">
    <text evidence="2">Heterodimer of SbcC and SbcD.</text>
</comment>
<reference evidence="15 16" key="1">
    <citation type="journal article" date="2016" name="Front. Microbiol.">
        <title>Comprehensive Phylogenetic Analysis of Bovine Non-aureus Staphylococci Species Based on Whole-Genome Sequencing.</title>
        <authorList>
            <person name="Naushad S."/>
            <person name="Barkema H.W."/>
            <person name="Luby C."/>
            <person name="Condas L.A."/>
            <person name="Nobrega D.B."/>
            <person name="Carson D.A."/>
            <person name="De Buck J."/>
        </authorList>
    </citation>
    <scope>NUCLEOTIDE SEQUENCE [LARGE SCALE GENOMIC DNA]</scope>
    <source>
        <strain evidence="15 16">SNUC 4337</strain>
    </source>
</reference>
<dbReference type="GO" id="GO:0005524">
    <property type="term" value="F:ATP binding"/>
    <property type="evidence" value="ECO:0007669"/>
    <property type="project" value="UniProtKB-KW"/>
</dbReference>
<dbReference type="GO" id="GO:0006310">
    <property type="term" value="P:DNA recombination"/>
    <property type="evidence" value="ECO:0007669"/>
    <property type="project" value="UniProtKB-KW"/>
</dbReference>
<dbReference type="EMBL" id="PZHR01000047">
    <property type="protein sequence ID" value="PTK58476.1"/>
    <property type="molecule type" value="Genomic_DNA"/>
</dbReference>
<dbReference type="PANTHER" id="PTHR32114:SF2">
    <property type="entry name" value="ABC TRANSPORTER ABCH.3"/>
    <property type="match status" value="1"/>
</dbReference>
<evidence type="ECO:0000256" key="2">
    <source>
        <dbReference type="ARBA" id="ARBA00011322"/>
    </source>
</evidence>
<dbReference type="GO" id="GO:0006302">
    <property type="term" value="P:double-strand break repair"/>
    <property type="evidence" value="ECO:0007669"/>
    <property type="project" value="InterPro"/>
</dbReference>
<dbReference type="Pfam" id="PF13476">
    <property type="entry name" value="AAA_23"/>
    <property type="match status" value="1"/>
</dbReference>
<dbReference type="GO" id="GO:0004519">
    <property type="term" value="F:endonuclease activity"/>
    <property type="evidence" value="ECO:0007669"/>
    <property type="project" value="UniProtKB-KW"/>
</dbReference>
<dbReference type="GO" id="GO:0006260">
    <property type="term" value="P:DNA replication"/>
    <property type="evidence" value="ECO:0007669"/>
    <property type="project" value="UniProtKB-KW"/>
</dbReference>
<gene>
    <name evidence="15" type="ORF">BUZ61_09125</name>
</gene>
<evidence type="ECO:0000256" key="10">
    <source>
        <dbReference type="ARBA" id="ARBA00022840"/>
    </source>
</evidence>
<comment type="similarity">
    <text evidence="1">Belongs to the SMC family. SbcC subfamily.</text>
</comment>
<keyword evidence="10 15" id="KW-0067">ATP-binding</keyword>
<feature type="coiled-coil region" evidence="13">
    <location>
        <begin position="662"/>
        <end position="777"/>
    </location>
</feature>
<keyword evidence="11 13" id="KW-0175">Coiled coil</keyword>
<feature type="coiled-coil region" evidence="13">
    <location>
        <begin position="394"/>
        <end position="472"/>
    </location>
</feature>
<evidence type="ECO:0000256" key="13">
    <source>
        <dbReference type="SAM" id="Coils"/>
    </source>
</evidence>
<evidence type="ECO:0000256" key="3">
    <source>
        <dbReference type="ARBA" id="ARBA00013368"/>
    </source>
</evidence>
<name>A0A2T4S9F1_9STAP</name>
<keyword evidence="9" id="KW-0269">Exonuclease</keyword>
<evidence type="ECO:0000313" key="16">
    <source>
        <dbReference type="Proteomes" id="UP000240400"/>
    </source>
</evidence>
<dbReference type="Pfam" id="PF13558">
    <property type="entry name" value="SbcC_Walker_B"/>
    <property type="match status" value="1"/>
</dbReference>
<evidence type="ECO:0000256" key="8">
    <source>
        <dbReference type="ARBA" id="ARBA00022801"/>
    </source>
</evidence>
<evidence type="ECO:0000256" key="6">
    <source>
        <dbReference type="ARBA" id="ARBA00022741"/>
    </source>
</evidence>
<feature type="coiled-coil region" evidence="13">
    <location>
        <begin position="536"/>
        <end position="628"/>
    </location>
</feature>
<evidence type="ECO:0000313" key="15">
    <source>
        <dbReference type="EMBL" id="PTK58476.1"/>
    </source>
</evidence>
<dbReference type="PANTHER" id="PTHR32114">
    <property type="entry name" value="ABC TRANSPORTER ABCH.3"/>
    <property type="match status" value="1"/>
</dbReference>
<dbReference type="InterPro" id="IPR027417">
    <property type="entry name" value="P-loop_NTPase"/>
</dbReference>
<dbReference type="InterPro" id="IPR053380">
    <property type="entry name" value="SbcCD_Nuclease_C"/>
</dbReference>
<evidence type="ECO:0000256" key="4">
    <source>
        <dbReference type="ARBA" id="ARBA00022705"/>
    </source>
</evidence>
<keyword evidence="5" id="KW-0540">Nuclease</keyword>
<evidence type="ECO:0000256" key="5">
    <source>
        <dbReference type="ARBA" id="ARBA00022722"/>
    </source>
</evidence>
<keyword evidence="8" id="KW-0378">Hydrolase</keyword>
<protein>
    <recommendedName>
        <fullName evidence="3">Nuclease SbcCD subunit C</fullName>
    </recommendedName>
</protein>
<keyword evidence="7" id="KW-0255">Endonuclease</keyword>
<accession>A0A2T4S9F1</accession>
<dbReference type="AlphaFoldDB" id="A0A2T4S9F1"/>
<evidence type="ECO:0000256" key="1">
    <source>
        <dbReference type="ARBA" id="ARBA00006930"/>
    </source>
</evidence>
<comment type="caution">
    <text evidence="15">The sequence shown here is derived from an EMBL/GenBank/DDBJ whole genome shotgun (WGS) entry which is preliminary data.</text>
</comment>
<dbReference type="GO" id="GO:0004527">
    <property type="term" value="F:exonuclease activity"/>
    <property type="evidence" value="ECO:0007669"/>
    <property type="project" value="UniProtKB-KW"/>
</dbReference>
<dbReference type="Gene3D" id="3.40.50.300">
    <property type="entry name" value="P-loop containing nucleotide triphosphate hydrolases"/>
    <property type="match status" value="2"/>
</dbReference>
<keyword evidence="12" id="KW-0233">DNA recombination</keyword>
<evidence type="ECO:0000256" key="12">
    <source>
        <dbReference type="ARBA" id="ARBA00023172"/>
    </source>
</evidence>
<sequence>MRPLTLKLKNFGPFLDETIDFQQVNDDQLFLISGKTGSGKTMIFDAIVFALFGEASTKDRSESDLRSHFADGKTPMSVEFEFKLRNTIFKINRQGSFIKEGNKNKTLGQLAIYQLEDVFELRESKVNAGNQFIKALLGVNTEQFRQLFILPQGEFKRFLLSKSIEKQEILRTLFNSQRFEEIQAMLNDDVKKVRIQIEKRYHALETDWEDLETFNMDTLNEYKAINARQTNKIKSVLPEFKIIGETIQNDLIAKRDKCKETFEKIERQLNTNLKLQEAMTNLEQKQTEYNKLLSEENNIQNQMKLLKEINEVRPLANLFDTKEKLLKKHDEIKVNISKKAAYIANLNEQLEKNKKQFKNHQSLTQSIEKSKIFIENCKLFYNKYDKYKTAYLKIGSLKNEYTKLEDDYKKEKKQLNTYIAQLNGREPDYKKIEQLNEKIHKLDNDIKTYKQNEQHKNEYLKLQEKKADKTARKKQIDVNLSTVEEGYQKIDKTNIDLNNKQEIISKIQAAIAQGDTCPVCGNEVHTLETHIDFDELTTRHEKIAELEQKHTDLKEQKIKLDSEIHYILEQLNKFNLDELEKTNYKALEQCMREVSKTKIQLETENETITKLKDKVMTLNQKIHEFELNLKTKQFELDEFINAINDFESATAYTNVDTFIKAYEKELGKINDYQKTYECLEQQIQKDSNKLSLELNDQDHLKTTLESLNRDIEDSNNKIDEEMNRIGFSSLKQVEHTINEVPNKSKIELEINKYNQEKQHLEIVIAQLKSEIDNKALQDISELKSSHEQAKHKLDYASSILSQHHYKLEFNQKKIEQINKIIENLDKELQEQQEIFQLAEILSGKNEQKLTLENFVLIYYLERILAHANQRLSLMTGQRYQLVRREQTSKGYSGLEIDVFDSHSNKKRHITSLSGGETFQASLALALGLSEVVQQESGGIALDSMFIDEGFGTLDQETLETALDTLLSLKSSGRMVGIISHVSELKQRIPLILEVKTEQYQSTTRFKKQ</sequence>
<evidence type="ECO:0000256" key="9">
    <source>
        <dbReference type="ARBA" id="ARBA00022839"/>
    </source>
</evidence>
<feature type="coiled-coil region" evidence="13">
    <location>
        <begin position="265"/>
        <end position="309"/>
    </location>
</feature>
<keyword evidence="4" id="KW-0235">DNA replication</keyword>